<dbReference type="InterPro" id="IPR037225">
    <property type="entry name" value="Nuo51_FMN-bd_sf"/>
</dbReference>
<evidence type="ECO:0000256" key="6">
    <source>
        <dbReference type="ARBA" id="ARBA00023004"/>
    </source>
</evidence>
<keyword evidence="3" id="KW-0479">Metal-binding</keyword>
<keyword evidence="5" id="KW-0249">Electron transport</keyword>
<dbReference type="PANTHER" id="PTHR43034">
    <property type="entry name" value="ION-TRANSLOCATING OXIDOREDUCTASE COMPLEX SUBUNIT C"/>
    <property type="match status" value="1"/>
</dbReference>
<dbReference type="Pfam" id="PF13534">
    <property type="entry name" value="Fer4_17"/>
    <property type="match status" value="1"/>
</dbReference>
<dbReference type="AlphaFoldDB" id="A0A532UPU9"/>
<dbReference type="SUPFAM" id="SSF142019">
    <property type="entry name" value="Nqo1 FMN-binding domain-like"/>
    <property type="match status" value="1"/>
</dbReference>
<dbReference type="InterPro" id="IPR011053">
    <property type="entry name" value="Single_hybrid_motif"/>
</dbReference>
<sequence>MLAFLALVAYICTTFKNFLMNSNRNIAETARQAGIVGAGGAGFPTHVKLQANVEAVIVNGAECEPLLANDKALMTNRTQDLLHGLELAVKATGAQRSIIAVKAKNKDVINHLRSRTGSQAVEIFELSDYYPAGDEQEIVRDALGRTVPEAGLPLEVGALVQNVETLVNLAKADEGEVVTKRVLTVVGEVGKPAVVEAPIGMSAGEVIEQCGGITCDDPILYIGGPMMGEVTPSLDQPITKTLSGLFILPKDNFLIQKRSISMRHILRQAQAACTTCMQCTEACPRYLLGHRIHPHKIMGAVSLGLTDQSDTFLESFLCMFCGMCEYACPMWLSPKRVYAEVRAELSKKGSKYPRRERDYRDHPMREARRIPVSRLIRRYGLTKYDRKLPVEIKPLETQKVHIPLRQHLGIPASPIVSEGEYVKAGQLLGEIPDEKLGARIHASIEGRVIQVGPEEVIIER</sequence>
<name>A0A532UPU9_UNCL8</name>
<dbReference type="Pfam" id="PF01512">
    <property type="entry name" value="Complex1_51K"/>
    <property type="match status" value="1"/>
</dbReference>
<dbReference type="Pfam" id="PF13375">
    <property type="entry name" value="RnfC_N"/>
    <property type="match status" value="1"/>
</dbReference>
<dbReference type="GO" id="GO:0046872">
    <property type="term" value="F:metal ion binding"/>
    <property type="evidence" value="ECO:0007669"/>
    <property type="project" value="UniProtKB-KW"/>
</dbReference>
<dbReference type="InterPro" id="IPR009051">
    <property type="entry name" value="Helical_ferredxn"/>
</dbReference>
<dbReference type="InterPro" id="IPR010208">
    <property type="entry name" value="Ion_transpt_RnfC/RsxC"/>
</dbReference>
<dbReference type="SUPFAM" id="SSF51230">
    <property type="entry name" value="Single hybrid motif"/>
    <property type="match status" value="1"/>
</dbReference>
<dbReference type="GO" id="GO:0009055">
    <property type="term" value="F:electron transfer activity"/>
    <property type="evidence" value="ECO:0007669"/>
    <property type="project" value="InterPro"/>
</dbReference>
<evidence type="ECO:0000256" key="1">
    <source>
        <dbReference type="ARBA" id="ARBA00022448"/>
    </source>
</evidence>
<dbReference type="InterPro" id="IPR011538">
    <property type="entry name" value="Nuo51_FMN-bd"/>
</dbReference>
<keyword evidence="6" id="KW-0408">Iron</keyword>
<comment type="caution">
    <text evidence="9">The sequence shown here is derived from an EMBL/GenBank/DDBJ whole genome shotgun (WGS) entry which is preliminary data.</text>
</comment>
<reference evidence="9 10" key="1">
    <citation type="submission" date="2017-06" db="EMBL/GenBank/DDBJ databases">
        <title>Novel microbial phyla capable of carbon fixation and sulfur reduction in deep-sea sediments.</title>
        <authorList>
            <person name="Huang J."/>
            <person name="Baker B."/>
            <person name="Wang Y."/>
        </authorList>
    </citation>
    <scope>NUCLEOTIDE SEQUENCE [LARGE SCALE GENOMIC DNA]</scope>
    <source>
        <strain evidence="9">B3_LCP</strain>
    </source>
</reference>
<dbReference type="GO" id="GO:0051539">
    <property type="term" value="F:4 iron, 4 sulfur cluster binding"/>
    <property type="evidence" value="ECO:0007669"/>
    <property type="project" value="UniProtKB-KW"/>
</dbReference>
<evidence type="ECO:0000313" key="10">
    <source>
        <dbReference type="Proteomes" id="UP000319619"/>
    </source>
</evidence>
<dbReference type="PIRSF" id="PIRSF036408">
    <property type="entry name" value="PduS_prd"/>
    <property type="match status" value="1"/>
</dbReference>
<keyword evidence="7" id="KW-0411">Iron-sulfur</keyword>
<dbReference type="Gene3D" id="1.10.1060.10">
    <property type="entry name" value="Alpha-helical ferredoxin"/>
    <property type="match status" value="1"/>
</dbReference>
<gene>
    <name evidence="9" type="ORF">CEE37_14505</name>
</gene>
<feature type="domain" description="4Fe-4S ferredoxin-type" evidence="8">
    <location>
        <begin position="309"/>
        <end position="337"/>
    </location>
</feature>
<organism evidence="9 10">
    <name type="scientific">candidate division LCP-89 bacterium B3_LCP</name>
    <dbReference type="NCBI Taxonomy" id="2012998"/>
    <lineage>
        <taxon>Bacteria</taxon>
        <taxon>Pseudomonadati</taxon>
        <taxon>Bacteria division LCP-89</taxon>
    </lineage>
</organism>
<dbReference type="InterPro" id="IPR019554">
    <property type="entry name" value="Soluble_ligand-bd"/>
</dbReference>
<keyword evidence="4" id="KW-0677">Repeat</keyword>
<dbReference type="EMBL" id="NJBN01000014">
    <property type="protein sequence ID" value="TKJ36922.1"/>
    <property type="molecule type" value="Genomic_DNA"/>
</dbReference>
<dbReference type="SUPFAM" id="SSF142984">
    <property type="entry name" value="Nqo1 middle domain-like"/>
    <property type="match status" value="1"/>
</dbReference>
<dbReference type="InterPro" id="IPR026902">
    <property type="entry name" value="RnfC_N"/>
</dbReference>
<evidence type="ECO:0000259" key="8">
    <source>
        <dbReference type="PROSITE" id="PS51379"/>
    </source>
</evidence>
<evidence type="ECO:0000256" key="4">
    <source>
        <dbReference type="ARBA" id="ARBA00022737"/>
    </source>
</evidence>
<dbReference type="InterPro" id="IPR017900">
    <property type="entry name" value="4Fe4S_Fe_S_CS"/>
</dbReference>
<dbReference type="InterPro" id="IPR017896">
    <property type="entry name" value="4Fe4S_Fe-S-bd"/>
</dbReference>
<keyword evidence="1" id="KW-0813">Transport</keyword>
<dbReference type="PANTHER" id="PTHR43034:SF2">
    <property type="entry name" value="ION-TRANSLOCATING OXIDOREDUCTASE COMPLEX SUBUNIT C"/>
    <property type="match status" value="1"/>
</dbReference>
<evidence type="ECO:0000313" key="9">
    <source>
        <dbReference type="EMBL" id="TKJ36922.1"/>
    </source>
</evidence>
<evidence type="ECO:0000256" key="2">
    <source>
        <dbReference type="ARBA" id="ARBA00022485"/>
    </source>
</evidence>
<dbReference type="Gene3D" id="3.10.20.600">
    <property type="match status" value="1"/>
</dbReference>
<dbReference type="PROSITE" id="PS00198">
    <property type="entry name" value="4FE4S_FER_1"/>
    <property type="match status" value="2"/>
</dbReference>
<evidence type="ECO:0000256" key="3">
    <source>
        <dbReference type="ARBA" id="ARBA00022723"/>
    </source>
</evidence>
<protein>
    <submittedName>
        <fullName evidence="9">Electron transport complex protein RnfC</fullName>
    </submittedName>
</protein>
<dbReference type="Proteomes" id="UP000319619">
    <property type="component" value="Unassembled WGS sequence"/>
</dbReference>
<dbReference type="Gene3D" id="3.40.50.11540">
    <property type="entry name" value="NADH-ubiquinone oxidoreductase 51kDa subunit"/>
    <property type="match status" value="1"/>
</dbReference>
<dbReference type="SUPFAM" id="SSF46548">
    <property type="entry name" value="alpha-helical ferredoxin"/>
    <property type="match status" value="1"/>
</dbReference>
<dbReference type="Pfam" id="PF10531">
    <property type="entry name" value="SLBB"/>
    <property type="match status" value="1"/>
</dbReference>
<proteinExistence type="predicted"/>
<dbReference type="PROSITE" id="PS51379">
    <property type="entry name" value="4FE4S_FER_2"/>
    <property type="match status" value="1"/>
</dbReference>
<dbReference type="GO" id="GO:0016020">
    <property type="term" value="C:membrane"/>
    <property type="evidence" value="ECO:0007669"/>
    <property type="project" value="InterPro"/>
</dbReference>
<accession>A0A532UPU9</accession>
<keyword evidence="2" id="KW-0004">4Fe-4S</keyword>
<dbReference type="InterPro" id="IPR017054">
    <property type="entry name" value="PduS"/>
</dbReference>
<evidence type="ECO:0000256" key="7">
    <source>
        <dbReference type="ARBA" id="ARBA00023014"/>
    </source>
</evidence>
<evidence type="ECO:0000256" key="5">
    <source>
        <dbReference type="ARBA" id="ARBA00022982"/>
    </source>
</evidence>